<feature type="compositionally biased region" description="Basic residues" evidence="1">
    <location>
        <begin position="159"/>
        <end position="169"/>
    </location>
</feature>
<feature type="region of interest" description="Disordered" evidence="1">
    <location>
        <begin position="151"/>
        <end position="179"/>
    </location>
</feature>
<gene>
    <name evidence="2" type="ORF">CSOJ01_10487</name>
</gene>
<dbReference type="Proteomes" id="UP000652219">
    <property type="component" value="Unassembled WGS sequence"/>
</dbReference>
<evidence type="ECO:0000313" key="3">
    <source>
        <dbReference type="Proteomes" id="UP000652219"/>
    </source>
</evidence>
<dbReference type="InterPro" id="IPR053137">
    <property type="entry name" value="NLR-like"/>
</dbReference>
<reference evidence="2 3" key="1">
    <citation type="journal article" date="2020" name="Phytopathology">
        <title>Genome Sequence Resources of Colletotrichum truncatum, C. plurivorum, C. musicola, and C. sojae: Four Species Pathogenic to Soybean (Glycine max).</title>
        <authorList>
            <person name="Rogerio F."/>
            <person name="Boufleur T.R."/>
            <person name="Ciampi-Guillardi M."/>
            <person name="Sukno S.A."/>
            <person name="Thon M.R."/>
            <person name="Massola Junior N.S."/>
            <person name="Baroncelli R."/>
        </authorList>
    </citation>
    <scope>NUCLEOTIDE SEQUENCE [LARGE SCALE GENOMIC DNA]</scope>
    <source>
        <strain evidence="2 3">LFN0009</strain>
    </source>
</reference>
<keyword evidence="3" id="KW-1185">Reference proteome</keyword>
<dbReference type="EMBL" id="WIGN01000220">
    <property type="protein sequence ID" value="KAF6804035.1"/>
    <property type="molecule type" value="Genomic_DNA"/>
</dbReference>
<proteinExistence type="predicted"/>
<dbReference type="PANTHER" id="PTHR46082:SF11">
    <property type="entry name" value="AAA+ ATPASE DOMAIN-CONTAINING PROTEIN-RELATED"/>
    <property type="match status" value="1"/>
</dbReference>
<organism evidence="2 3">
    <name type="scientific">Colletotrichum sojae</name>
    <dbReference type="NCBI Taxonomy" id="2175907"/>
    <lineage>
        <taxon>Eukaryota</taxon>
        <taxon>Fungi</taxon>
        <taxon>Dikarya</taxon>
        <taxon>Ascomycota</taxon>
        <taxon>Pezizomycotina</taxon>
        <taxon>Sordariomycetes</taxon>
        <taxon>Hypocreomycetidae</taxon>
        <taxon>Glomerellales</taxon>
        <taxon>Glomerellaceae</taxon>
        <taxon>Colletotrichum</taxon>
        <taxon>Colletotrichum orchidearum species complex</taxon>
    </lineage>
</organism>
<evidence type="ECO:0000313" key="2">
    <source>
        <dbReference type="EMBL" id="KAF6804035.1"/>
    </source>
</evidence>
<protein>
    <recommendedName>
        <fullName evidence="4">Nucleoside phosphorylase domain-containing protein</fullName>
    </recommendedName>
</protein>
<dbReference type="AlphaFoldDB" id="A0A8H6MQ26"/>
<accession>A0A8H6MQ26</accession>
<evidence type="ECO:0000256" key="1">
    <source>
        <dbReference type="SAM" id="MobiDB-lite"/>
    </source>
</evidence>
<dbReference type="InterPro" id="IPR035994">
    <property type="entry name" value="Nucleoside_phosphorylase_sf"/>
</dbReference>
<comment type="caution">
    <text evidence="2">The sequence shown here is derived from an EMBL/GenBank/DDBJ whole genome shotgun (WGS) entry which is preliminary data.</text>
</comment>
<dbReference type="PANTHER" id="PTHR46082">
    <property type="entry name" value="ATP/GTP-BINDING PROTEIN-RELATED"/>
    <property type="match status" value="1"/>
</dbReference>
<dbReference type="GO" id="GO:0009116">
    <property type="term" value="P:nucleoside metabolic process"/>
    <property type="evidence" value="ECO:0007669"/>
    <property type="project" value="InterPro"/>
</dbReference>
<dbReference type="GO" id="GO:0003824">
    <property type="term" value="F:catalytic activity"/>
    <property type="evidence" value="ECO:0007669"/>
    <property type="project" value="InterPro"/>
</dbReference>
<name>A0A8H6MQ26_9PEZI</name>
<sequence length="179" mass="20146">MVARDMLHAFPEVRIGLLVGVAGGAPSDEHDVRLGDVVINSGTTLQYDYGKKIQDQPFLMTGHLNRPPIVLRTAVSTLRIDYTLMAAQGQNLIEEDVEQVLQRHPELRETYSRPDDTTDRLFRPDFLHGDKGLTCDQAGCSSNVYNLARRKERRDAKNRTKVHYGKKSIGRSTDEGCHN</sequence>
<dbReference type="Gene3D" id="3.40.50.1580">
    <property type="entry name" value="Nucleoside phosphorylase domain"/>
    <property type="match status" value="1"/>
</dbReference>
<evidence type="ECO:0008006" key="4">
    <source>
        <dbReference type="Google" id="ProtNLM"/>
    </source>
</evidence>